<reference evidence="3" key="1">
    <citation type="submission" date="2016-10" db="EMBL/GenBank/DDBJ databases">
        <authorList>
            <person name="Varghese N."/>
            <person name="Submissions S."/>
        </authorList>
    </citation>
    <scope>NUCLEOTIDE SEQUENCE [LARGE SCALE GENOMIC DNA]</scope>
    <source>
        <strain evidence="3">CGMCC 1.12402</strain>
    </source>
</reference>
<keyword evidence="1" id="KW-0812">Transmembrane</keyword>
<name>A0A1I0P533_9BACT</name>
<accession>A0A1I0P533</accession>
<sequence length="382" mass="42892">MRKLLPSVLVLILISVSSCKLLTIESAQEPLSKTELNIRLRTQAFVGEASERIERAADSLIANSASKEVKMNALRWKIYAVDNFGKVGFQTSPRIALMDTWALMLEMDQFLNGIYGEQMLGEEIEVIRKVNSENVRQVESIAANMMSEKEFSKHKQFVYDFVATTNFEQNGFTHSPVRASYLDFRKTPDSLAVATVGSLSEVMADLNSRMSYASQKIGKQIKWNTELTLREQGMDSLNVYAIADSLNARIDALVRIANNSPELLDQAIASFARDMQPMFNGLRYELARSMNKLGEERLAMDTIIAREREKLDSLVARERAILVDEANSLADDFANNVMVQVKDMVSSVLFYIALILAIILFIPFGLGYVTGKTLQAKKNKQT</sequence>
<dbReference type="GeneID" id="99986451"/>
<dbReference type="OrthoDB" id="1415956at2"/>
<feature type="transmembrane region" description="Helical" evidence="1">
    <location>
        <begin position="348"/>
        <end position="370"/>
    </location>
</feature>
<evidence type="ECO:0000256" key="1">
    <source>
        <dbReference type="SAM" id="Phobius"/>
    </source>
</evidence>
<organism evidence="2 3">
    <name type="scientific">Roseivirga pacifica</name>
    <dbReference type="NCBI Taxonomy" id="1267423"/>
    <lineage>
        <taxon>Bacteria</taxon>
        <taxon>Pseudomonadati</taxon>
        <taxon>Bacteroidota</taxon>
        <taxon>Cytophagia</taxon>
        <taxon>Cytophagales</taxon>
        <taxon>Roseivirgaceae</taxon>
        <taxon>Roseivirga</taxon>
    </lineage>
</organism>
<dbReference type="EMBL" id="FOIR01000001">
    <property type="protein sequence ID" value="SEW09477.1"/>
    <property type="molecule type" value="Genomic_DNA"/>
</dbReference>
<gene>
    <name evidence="2" type="ORF">SAMN05216290_1730</name>
</gene>
<proteinExistence type="predicted"/>
<keyword evidence="1" id="KW-1133">Transmembrane helix</keyword>
<evidence type="ECO:0000313" key="2">
    <source>
        <dbReference type="EMBL" id="SEW09477.1"/>
    </source>
</evidence>
<dbReference type="RefSeq" id="WP_090258094.1">
    <property type="nucleotide sequence ID" value="NZ_FOIR01000001.1"/>
</dbReference>
<evidence type="ECO:0000313" key="3">
    <source>
        <dbReference type="Proteomes" id="UP000199437"/>
    </source>
</evidence>
<protein>
    <recommendedName>
        <fullName evidence="4">Chemotaxis protein</fullName>
    </recommendedName>
</protein>
<keyword evidence="1" id="KW-0472">Membrane</keyword>
<keyword evidence="3" id="KW-1185">Reference proteome</keyword>
<evidence type="ECO:0008006" key="4">
    <source>
        <dbReference type="Google" id="ProtNLM"/>
    </source>
</evidence>
<dbReference type="Proteomes" id="UP000199437">
    <property type="component" value="Unassembled WGS sequence"/>
</dbReference>
<dbReference type="PROSITE" id="PS51257">
    <property type="entry name" value="PROKAR_LIPOPROTEIN"/>
    <property type="match status" value="1"/>
</dbReference>
<dbReference type="AlphaFoldDB" id="A0A1I0P533"/>